<keyword evidence="3" id="KW-1185">Reference proteome</keyword>
<evidence type="ECO:0000259" key="1">
    <source>
        <dbReference type="Pfam" id="PF00462"/>
    </source>
</evidence>
<dbReference type="Proteomes" id="UP000269544">
    <property type="component" value="Chromosome"/>
</dbReference>
<dbReference type="Gene3D" id="3.40.30.10">
    <property type="entry name" value="Glutaredoxin"/>
    <property type="match status" value="1"/>
</dbReference>
<dbReference type="NCBIfam" id="TIGR02196">
    <property type="entry name" value="GlrX_YruB"/>
    <property type="match status" value="1"/>
</dbReference>
<dbReference type="PANTHER" id="PTHR34386">
    <property type="entry name" value="GLUTAREDOXIN"/>
    <property type="match status" value="1"/>
</dbReference>
<dbReference type="OrthoDB" id="3174166at2"/>
<dbReference type="InterPro" id="IPR011767">
    <property type="entry name" value="GLR_AS"/>
</dbReference>
<dbReference type="PANTHER" id="PTHR34386:SF1">
    <property type="entry name" value="GLUTAREDOXIN-LIKE PROTEIN NRDH"/>
    <property type="match status" value="1"/>
</dbReference>
<protein>
    <submittedName>
        <fullName evidence="2">Glutaredoxin-3</fullName>
    </submittedName>
</protein>
<dbReference type="KEGG" id="piv:NCTC13079_01073"/>
<sequence>MEKVQIYTSNTCPYCTMAKDYLKEHGVDFEERNVQTDAAARDELISKGYTGVPVLVIGDKEIVGFDRKQIDAALNKN</sequence>
<evidence type="ECO:0000313" key="3">
    <source>
        <dbReference type="Proteomes" id="UP000269544"/>
    </source>
</evidence>
<dbReference type="CDD" id="cd02976">
    <property type="entry name" value="NrdH"/>
    <property type="match status" value="1"/>
</dbReference>
<reference evidence="2 3" key="1">
    <citation type="submission" date="2018-12" db="EMBL/GenBank/DDBJ databases">
        <authorList>
            <consortium name="Pathogen Informatics"/>
        </authorList>
    </citation>
    <scope>NUCLEOTIDE SEQUENCE [LARGE SCALE GENOMIC DNA]</scope>
    <source>
        <strain evidence="2 3">NCTC13079</strain>
    </source>
</reference>
<dbReference type="InterPro" id="IPR036249">
    <property type="entry name" value="Thioredoxin-like_sf"/>
</dbReference>
<feature type="domain" description="Glutaredoxin" evidence="1">
    <location>
        <begin position="4"/>
        <end position="61"/>
    </location>
</feature>
<proteinExistence type="predicted"/>
<name>A0A448V298_9FIRM</name>
<dbReference type="SUPFAM" id="SSF52833">
    <property type="entry name" value="Thioredoxin-like"/>
    <property type="match status" value="1"/>
</dbReference>
<dbReference type="PROSITE" id="PS51354">
    <property type="entry name" value="GLUTAREDOXIN_2"/>
    <property type="match status" value="1"/>
</dbReference>
<evidence type="ECO:0000313" key="2">
    <source>
        <dbReference type="EMBL" id="VEJ35885.1"/>
    </source>
</evidence>
<dbReference type="InterPro" id="IPR011911">
    <property type="entry name" value="GlrX_YruB"/>
</dbReference>
<dbReference type="RefSeq" id="WP_126465639.1">
    <property type="nucleotide sequence ID" value="NZ_JAUSWF010000003.1"/>
</dbReference>
<accession>A0A448V298</accession>
<gene>
    <name evidence="2" type="primary">grxC</name>
    <name evidence="2" type="ORF">NCTC13079_01073</name>
</gene>
<dbReference type="PROSITE" id="PS00195">
    <property type="entry name" value="GLUTAREDOXIN_1"/>
    <property type="match status" value="1"/>
</dbReference>
<dbReference type="GO" id="GO:0045454">
    <property type="term" value="P:cell redox homeostasis"/>
    <property type="evidence" value="ECO:0007669"/>
    <property type="project" value="TreeGrafter"/>
</dbReference>
<dbReference type="AlphaFoldDB" id="A0A448V298"/>
<dbReference type="GO" id="GO:0009055">
    <property type="term" value="F:electron transfer activity"/>
    <property type="evidence" value="ECO:0007669"/>
    <property type="project" value="TreeGrafter"/>
</dbReference>
<dbReference type="InterPro" id="IPR051548">
    <property type="entry name" value="Grx-like_ET"/>
</dbReference>
<dbReference type="EMBL" id="LR134523">
    <property type="protein sequence ID" value="VEJ35885.1"/>
    <property type="molecule type" value="Genomic_DNA"/>
</dbReference>
<dbReference type="InterPro" id="IPR002109">
    <property type="entry name" value="Glutaredoxin"/>
</dbReference>
<dbReference type="Pfam" id="PF00462">
    <property type="entry name" value="Glutaredoxin"/>
    <property type="match status" value="1"/>
</dbReference>
<organism evidence="2 3">
    <name type="scientific">Aedoeadaptatus ivorii</name>
    <dbReference type="NCBI Taxonomy" id="54006"/>
    <lineage>
        <taxon>Bacteria</taxon>
        <taxon>Bacillati</taxon>
        <taxon>Bacillota</taxon>
        <taxon>Tissierellia</taxon>
        <taxon>Tissierellales</taxon>
        <taxon>Peptoniphilaceae</taxon>
        <taxon>Aedoeadaptatus</taxon>
    </lineage>
</organism>